<accession>A0A397TTH6</accession>
<gene>
    <name evidence="1" type="ORF">C2G38_2050981</name>
</gene>
<dbReference type="STRING" id="44941.A0A397TTH6"/>
<evidence type="ECO:0000313" key="2">
    <source>
        <dbReference type="Proteomes" id="UP000266673"/>
    </source>
</evidence>
<name>A0A397TTH6_9GLOM</name>
<dbReference type="EMBL" id="QKWP01003189">
    <property type="protein sequence ID" value="RIB01320.1"/>
    <property type="molecule type" value="Genomic_DNA"/>
</dbReference>
<organism evidence="1 2">
    <name type="scientific">Gigaspora rosea</name>
    <dbReference type="NCBI Taxonomy" id="44941"/>
    <lineage>
        <taxon>Eukaryota</taxon>
        <taxon>Fungi</taxon>
        <taxon>Fungi incertae sedis</taxon>
        <taxon>Mucoromycota</taxon>
        <taxon>Glomeromycotina</taxon>
        <taxon>Glomeromycetes</taxon>
        <taxon>Diversisporales</taxon>
        <taxon>Gigasporaceae</taxon>
        <taxon>Gigaspora</taxon>
    </lineage>
</organism>
<sequence>MLQLKEAQFNIKLVLSRWYSKEGLLLKENGQEESIWLIQTEAILQTGTFQTLNTICGQEISNKSFISSNSRKGLYGHGIGLCKKALNLAILNNSTQVFERLLQQFIEKQSTYNMQNDNSTESLENTNSNLTELPENTDSIYNITDPLQHKGRGRHANKRYLSAIENQPSREKKKNKRQCAMCKSWYHDSRNCPVKVSQHNKENS</sequence>
<evidence type="ECO:0000313" key="1">
    <source>
        <dbReference type="EMBL" id="RIB01320.1"/>
    </source>
</evidence>
<protein>
    <submittedName>
        <fullName evidence="1">Uncharacterized protein</fullName>
    </submittedName>
</protein>
<dbReference type="Proteomes" id="UP000266673">
    <property type="component" value="Unassembled WGS sequence"/>
</dbReference>
<dbReference type="AlphaFoldDB" id="A0A397TTH6"/>
<keyword evidence="2" id="KW-1185">Reference proteome</keyword>
<reference evidence="1 2" key="1">
    <citation type="submission" date="2018-06" db="EMBL/GenBank/DDBJ databases">
        <title>Comparative genomics reveals the genomic features of Rhizophagus irregularis, R. cerebriforme, R. diaphanum and Gigaspora rosea, and their symbiotic lifestyle signature.</title>
        <authorList>
            <person name="Morin E."/>
            <person name="San Clemente H."/>
            <person name="Chen E.C.H."/>
            <person name="De La Providencia I."/>
            <person name="Hainaut M."/>
            <person name="Kuo A."/>
            <person name="Kohler A."/>
            <person name="Murat C."/>
            <person name="Tang N."/>
            <person name="Roy S."/>
            <person name="Loubradou J."/>
            <person name="Henrissat B."/>
            <person name="Grigoriev I.V."/>
            <person name="Corradi N."/>
            <person name="Roux C."/>
            <person name="Martin F.M."/>
        </authorList>
    </citation>
    <scope>NUCLEOTIDE SEQUENCE [LARGE SCALE GENOMIC DNA]</scope>
    <source>
        <strain evidence="1 2">DAOM 194757</strain>
    </source>
</reference>
<comment type="caution">
    <text evidence="1">The sequence shown here is derived from an EMBL/GenBank/DDBJ whole genome shotgun (WGS) entry which is preliminary data.</text>
</comment>
<proteinExistence type="predicted"/>
<dbReference type="OrthoDB" id="2441867at2759"/>